<dbReference type="Proteomes" id="UP000467428">
    <property type="component" value="Chromosome"/>
</dbReference>
<evidence type="ECO:0000256" key="1">
    <source>
        <dbReference type="SAM" id="MobiDB-lite"/>
    </source>
</evidence>
<dbReference type="KEGG" id="marz:MARA_50020"/>
<dbReference type="AlphaFoldDB" id="A0A7I7S3N9"/>
<feature type="compositionally biased region" description="Polar residues" evidence="1">
    <location>
        <begin position="31"/>
        <end position="46"/>
    </location>
</feature>
<evidence type="ECO:0000313" key="3">
    <source>
        <dbReference type="Proteomes" id="UP000467428"/>
    </source>
</evidence>
<dbReference type="RefSeq" id="WP_163922319.1">
    <property type="nucleotide sequence ID" value="NZ_AP022593.1"/>
</dbReference>
<geneLocation type="plasmid" evidence="3">
    <name>pjcm18538 dna</name>
</geneLocation>
<organism evidence="2 3">
    <name type="scientific">Mycolicibacterium arabiense</name>
    <dbReference type="NCBI Taxonomy" id="1286181"/>
    <lineage>
        <taxon>Bacteria</taxon>
        <taxon>Bacillati</taxon>
        <taxon>Actinomycetota</taxon>
        <taxon>Actinomycetes</taxon>
        <taxon>Mycobacteriales</taxon>
        <taxon>Mycobacteriaceae</taxon>
        <taxon>Mycolicibacterium</taxon>
    </lineage>
</organism>
<evidence type="ECO:0008006" key="4">
    <source>
        <dbReference type="Google" id="ProtNLM"/>
    </source>
</evidence>
<protein>
    <recommendedName>
        <fullName evidence="4">CsbD family protein</fullName>
    </recommendedName>
</protein>
<sequence length="185" mass="19528">MTDDSTSDQARKGLFDSVKGKAKEIAGAVTGNDSLTAEGQLEQTQAQERKEANSVEAVAKAEADQARQQQAEAQKESFEARREVDAETTAVKTEARAQSAAQKQAAEAAAQRDAAAQRTQAEAEAAQKAAVAKAAEDAKVENAVDQVDGALDEHQRAARDAAAPEVEAARLRREAEALTDQADLP</sequence>
<dbReference type="SUPFAM" id="SSF69047">
    <property type="entry name" value="Hypothetical protein YjbJ"/>
    <property type="match status" value="1"/>
</dbReference>
<gene>
    <name evidence="2" type="ORF">MARA_50020</name>
</gene>
<reference evidence="2 3" key="1">
    <citation type="journal article" date="2019" name="Emerg. Microbes Infect.">
        <title>Comprehensive subspecies identification of 175 nontuberculous mycobacteria species based on 7547 genomic profiles.</title>
        <authorList>
            <person name="Matsumoto Y."/>
            <person name="Kinjo T."/>
            <person name="Motooka D."/>
            <person name="Nabeya D."/>
            <person name="Jung N."/>
            <person name="Uechi K."/>
            <person name="Horii T."/>
            <person name="Iida T."/>
            <person name="Fujita J."/>
            <person name="Nakamura S."/>
        </authorList>
    </citation>
    <scope>NUCLEOTIDE SEQUENCE [LARGE SCALE GENOMIC DNA]</scope>
    <source>
        <strain evidence="2 3">JCM 18538</strain>
    </source>
</reference>
<proteinExistence type="predicted"/>
<feature type="compositionally biased region" description="Basic and acidic residues" evidence="1">
    <location>
        <begin position="47"/>
        <end position="65"/>
    </location>
</feature>
<accession>A0A7I7S3N9</accession>
<name>A0A7I7S3N9_9MYCO</name>
<feature type="compositionally biased region" description="Low complexity" evidence="1">
    <location>
        <begin position="96"/>
        <end position="123"/>
    </location>
</feature>
<dbReference type="InterPro" id="IPR036629">
    <property type="entry name" value="YjbJ_sf"/>
</dbReference>
<keyword evidence="3" id="KW-1185">Reference proteome</keyword>
<evidence type="ECO:0000313" key="2">
    <source>
        <dbReference type="EMBL" id="BBY51534.1"/>
    </source>
</evidence>
<feature type="compositionally biased region" description="Basic and acidic residues" evidence="1">
    <location>
        <begin position="73"/>
        <end position="85"/>
    </location>
</feature>
<dbReference type="EMBL" id="AP022593">
    <property type="protein sequence ID" value="BBY51534.1"/>
    <property type="molecule type" value="Genomic_DNA"/>
</dbReference>
<feature type="region of interest" description="Disordered" evidence="1">
    <location>
        <begin position="30"/>
        <end position="123"/>
    </location>
</feature>
<feature type="region of interest" description="Disordered" evidence="1">
    <location>
        <begin position="145"/>
        <end position="167"/>
    </location>
</feature>